<gene>
    <name evidence="2" type="ORF">GCM10009788_19830</name>
</gene>
<organism evidence="2 3">
    <name type="scientific">Nocardioides humi</name>
    <dbReference type="NCBI Taxonomy" id="449461"/>
    <lineage>
        <taxon>Bacteria</taxon>
        <taxon>Bacillati</taxon>
        <taxon>Actinomycetota</taxon>
        <taxon>Actinomycetes</taxon>
        <taxon>Propionibacteriales</taxon>
        <taxon>Nocardioidaceae</taxon>
        <taxon>Nocardioides</taxon>
    </lineage>
</organism>
<dbReference type="InterPro" id="IPR009078">
    <property type="entry name" value="Ferritin-like_SF"/>
</dbReference>
<comment type="caution">
    <text evidence="2">The sequence shown here is derived from an EMBL/GenBank/DDBJ whole genome shotgun (WGS) entry which is preliminary data.</text>
</comment>
<feature type="domain" description="PaaD zinc beta ribbon" evidence="1">
    <location>
        <begin position="187"/>
        <end position="228"/>
    </location>
</feature>
<name>A0ABN2ACB7_9ACTN</name>
<dbReference type="Proteomes" id="UP001500842">
    <property type="component" value="Unassembled WGS sequence"/>
</dbReference>
<dbReference type="RefSeq" id="WP_141005518.1">
    <property type="nucleotide sequence ID" value="NZ_BAAAOR010000014.1"/>
</dbReference>
<dbReference type="InterPro" id="IPR012347">
    <property type="entry name" value="Ferritin-like"/>
</dbReference>
<dbReference type="Pfam" id="PF23451">
    <property type="entry name" value="Zn_ribbon_PaaD"/>
    <property type="match status" value="1"/>
</dbReference>
<evidence type="ECO:0000259" key="1">
    <source>
        <dbReference type="Pfam" id="PF23451"/>
    </source>
</evidence>
<dbReference type="CDD" id="cd00657">
    <property type="entry name" value="Ferritin_like"/>
    <property type="match status" value="1"/>
</dbReference>
<dbReference type="Gene3D" id="1.20.1260.10">
    <property type="match status" value="1"/>
</dbReference>
<dbReference type="SUPFAM" id="SSF47240">
    <property type="entry name" value="Ferritin-like"/>
    <property type="match status" value="1"/>
</dbReference>
<reference evidence="2 3" key="1">
    <citation type="journal article" date="2019" name="Int. J. Syst. Evol. Microbiol.">
        <title>The Global Catalogue of Microorganisms (GCM) 10K type strain sequencing project: providing services to taxonomists for standard genome sequencing and annotation.</title>
        <authorList>
            <consortium name="The Broad Institute Genomics Platform"/>
            <consortium name="The Broad Institute Genome Sequencing Center for Infectious Disease"/>
            <person name="Wu L."/>
            <person name="Ma J."/>
        </authorList>
    </citation>
    <scope>NUCLEOTIDE SEQUENCE [LARGE SCALE GENOMIC DNA]</scope>
    <source>
        <strain evidence="2 3">JCM 14942</strain>
    </source>
</reference>
<keyword evidence="3" id="KW-1185">Reference proteome</keyword>
<dbReference type="EMBL" id="BAAAOR010000014">
    <property type="protein sequence ID" value="GAA1515520.1"/>
    <property type="molecule type" value="Genomic_DNA"/>
</dbReference>
<dbReference type="InterPro" id="IPR056572">
    <property type="entry name" value="Zn_ribbon_PaaD"/>
</dbReference>
<accession>A0ABN2ACB7</accession>
<evidence type="ECO:0000313" key="2">
    <source>
        <dbReference type="EMBL" id="GAA1515520.1"/>
    </source>
</evidence>
<sequence length="231" mass="24030">MTTVNTPDPTSLPALLADVAALKVELRALYVRWCVAGPTLEASSALAAMAQEETGHARVLARLAGEAEAVIDATEVLGGAAVTDWPSLVGHAGPVEVALASVTAALRGVGDPEVQRNLAKIAVEERSHADFFTGCLLELAPREDAAGARFRSTRTDTEKRLAPWLDHSTVVLGDSRGAASGALDGGTVLDVPCVHCGSRETRLSAAFGGSLLTSLMQCAACGSQFEAVRWR</sequence>
<proteinExistence type="predicted"/>
<protein>
    <recommendedName>
        <fullName evidence="1">PaaD zinc beta ribbon domain-containing protein</fullName>
    </recommendedName>
</protein>
<evidence type="ECO:0000313" key="3">
    <source>
        <dbReference type="Proteomes" id="UP001500842"/>
    </source>
</evidence>